<protein>
    <submittedName>
        <fullName evidence="2">Uncharacterized protein</fullName>
    </submittedName>
</protein>
<proteinExistence type="predicted"/>
<reference evidence="2" key="1">
    <citation type="submission" date="2018-02" db="EMBL/GenBank/DDBJ databases">
        <title>Rhizophora mucronata_Transcriptome.</title>
        <authorList>
            <person name="Meera S.P."/>
            <person name="Sreeshan A."/>
            <person name="Augustine A."/>
        </authorList>
    </citation>
    <scope>NUCLEOTIDE SEQUENCE</scope>
    <source>
        <tissue evidence="2">Leaf</tissue>
    </source>
</reference>
<evidence type="ECO:0000256" key="1">
    <source>
        <dbReference type="SAM" id="MobiDB-lite"/>
    </source>
</evidence>
<feature type="region of interest" description="Disordered" evidence="1">
    <location>
        <begin position="1"/>
        <end position="21"/>
    </location>
</feature>
<dbReference type="EMBL" id="GGEC01010035">
    <property type="protein sequence ID" value="MBW90518.1"/>
    <property type="molecule type" value="Transcribed_RNA"/>
</dbReference>
<organism evidence="2">
    <name type="scientific">Rhizophora mucronata</name>
    <name type="common">Asiatic mangrove</name>
    <dbReference type="NCBI Taxonomy" id="61149"/>
    <lineage>
        <taxon>Eukaryota</taxon>
        <taxon>Viridiplantae</taxon>
        <taxon>Streptophyta</taxon>
        <taxon>Embryophyta</taxon>
        <taxon>Tracheophyta</taxon>
        <taxon>Spermatophyta</taxon>
        <taxon>Magnoliopsida</taxon>
        <taxon>eudicotyledons</taxon>
        <taxon>Gunneridae</taxon>
        <taxon>Pentapetalae</taxon>
        <taxon>rosids</taxon>
        <taxon>fabids</taxon>
        <taxon>Malpighiales</taxon>
        <taxon>Rhizophoraceae</taxon>
        <taxon>Rhizophora</taxon>
    </lineage>
</organism>
<feature type="compositionally biased region" description="Basic and acidic residues" evidence="1">
    <location>
        <begin position="1"/>
        <end position="11"/>
    </location>
</feature>
<dbReference type="AlphaFoldDB" id="A0A2P2JAM0"/>
<name>A0A2P2JAM0_RHIMU</name>
<accession>A0A2P2JAM0</accession>
<evidence type="ECO:0000313" key="2">
    <source>
        <dbReference type="EMBL" id="MBW90518.1"/>
    </source>
</evidence>
<sequence>MHSTKGPENKTTRQPQEFYIM</sequence>